<dbReference type="Pfam" id="PF01263">
    <property type="entry name" value="Aldose_epim"/>
    <property type="match status" value="1"/>
</dbReference>
<dbReference type="PANTHER" id="PTHR10091">
    <property type="entry name" value="ALDOSE-1-EPIMERASE"/>
    <property type="match status" value="1"/>
</dbReference>
<dbReference type="InterPro" id="IPR037480">
    <property type="entry name" value="YihR-like"/>
</dbReference>
<dbReference type="AlphaFoldDB" id="A0A031FVC7"/>
<accession>A0A031FVC7</accession>
<dbReference type="Proteomes" id="UP000024001">
    <property type="component" value="Unassembled WGS sequence"/>
</dbReference>
<dbReference type="CDD" id="cd09022">
    <property type="entry name" value="Aldose_epim_Ec_YihR"/>
    <property type="match status" value="1"/>
</dbReference>
<dbReference type="InterPro" id="IPR011013">
    <property type="entry name" value="Gal_mutarotase_sf_dom"/>
</dbReference>
<dbReference type="SUPFAM" id="SSF74650">
    <property type="entry name" value="Galactose mutarotase-like"/>
    <property type="match status" value="1"/>
</dbReference>
<dbReference type="OrthoDB" id="4739604at2"/>
<dbReference type="EMBL" id="JFYO01000004">
    <property type="protein sequence ID" value="EZP28217.1"/>
    <property type="molecule type" value="Genomic_DNA"/>
</dbReference>
<dbReference type="InterPro" id="IPR008183">
    <property type="entry name" value="Aldose_1/G6P_1-epimerase"/>
</dbReference>
<dbReference type="PATRIC" id="fig|273677.3.peg.1178"/>
<dbReference type="GO" id="GO:0033499">
    <property type="term" value="P:galactose catabolic process via UDP-galactose, Leloir pathway"/>
    <property type="evidence" value="ECO:0007669"/>
    <property type="project" value="TreeGrafter"/>
</dbReference>
<dbReference type="eggNOG" id="COG2017">
    <property type="taxonomic scope" value="Bacteria"/>
</dbReference>
<evidence type="ECO:0000313" key="1">
    <source>
        <dbReference type="EMBL" id="EZP28217.1"/>
    </source>
</evidence>
<dbReference type="GO" id="GO:0004034">
    <property type="term" value="F:aldose 1-epimerase activity"/>
    <property type="evidence" value="ECO:0007669"/>
    <property type="project" value="TreeGrafter"/>
</dbReference>
<dbReference type="GO" id="GO:0006006">
    <property type="term" value="P:glucose metabolic process"/>
    <property type="evidence" value="ECO:0007669"/>
    <property type="project" value="TreeGrafter"/>
</dbReference>
<evidence type="ECO:0000313" key="2">
    <source>
        <dbReference type="Proteomes" id="UP000024001"/>
    </source>
</evidence>
<dbReference type="PANTHER" id="PTHR10091:SF0">
    <property type="entry name" value="GALACTOSE MUTAROTASE"/>
    <property type="match status" value="1"/>
</dbReference>
<organism evidence="1 2">
    <name type="scientific">Microbacterium oleivorans</name>
    <dbReference type="NCBI Taxonomy" id="273677"/>
    <lineage>
        <taxon>Bacteria</taxon>
        <taxon>Bacillati</taxon>
        <taxon>Actinomycetota</taxon>
        <taxon>Actinomycetes</taxon>
        <taxon>Micrococcales</taxon>
        <taxon>Microbacteriaceae</taxon>
        <taxon>Microbacterium</taxon>
    </lineage>
</organism>
<protein>
    <submittedName>
        <fullName evidence="1">Galactose mutarotase</fullName>
    </submittedName>
</protein>
<comment type="caution">
    <text evidence="1">The sequence shown here is derived from an EMBL/GenBank/DDBJ whole genome shotgun (WGS) entry which is preliminary data.</text>
</comment>
<name>A0A031FVC7_9MICO</name>
<dbReference type="Gene3D" id="2.70.98.10">
    <property type="match status" value="1"/>
</dbReference>
<dbReference type="GO" id="GO:0030246">
    <property type="term" value="F:carbohydrate binding"/>
    <property type="evidence" value="ECO:0007669"/>
    <property type="project" value="InterPro"/>
</dbReference>
<proteinExistence type="predicted"/>
<reference evidence="1 2" key="1">
    <citation type="submission" date="2014-03" db="EMBL/GenBank/DDBJ databases">
        <title>Draft Genome Sequences of 13 Willow Endophytes.</title>
        <authorList>
            <person name="Gan H.Y."/>
            <person name="Gan H.M."/>
            <person name="Savka M.A."/>
            <person name="Hudson A.O."/>
        </authorList>
    </citation>
    <scope>NUCLEOTIDE SEQUENCE [LARGE SCALE GENOMIC DNA]</scope>
    <source>
        <strain evidence="1 2">RIT293</strain>
    </source>
</reference>
<dbReference type="RefSeq" id="WP_036310336.1">
    <property type="nucleotide sequence ID" value="NZ_JFYO01000004.1"/>
</dbReference>
<gene>
    <name evidence="1" type="ORF">BW34_01195</name>
</gene>
<sequence length="318" mass="34009">MTTAPAPLSGVQFSLRSGAYDAVIASVGATLRELRHDGRDLVVPFEADQVRPDYRGATLAPWPNRIVDGEYEFDGEELVTPLTEPDRSHALHGLVAWLDFAEVERTDSSVTLAATIEAQTGYPWRVRVETTYALAADGLTQTVRGRNLGTKPAPFGTGPHPYVVAGPAPLDEWTLVLPAASVLEVTPDRLSPVAVHPVTDYEPDRFDRRAPRVLGDVELDHAFTDIETDADGAATVRVTDPSGVGVEVTWGAECPWVQVHTADKPAGAAHPGHRKGLAVEPMTCAPDAFNASAYDYDAGLLVLAPGATFAASWRISAL</sequence>
<keyword evidence="2" id="KW-1185">Reference proteome</keyword>
<dbReference type="InterPro" id="IPR014718">
    <property type="entry name" value="GH-type_carb-bd"/>
</dbReference>